<dbReference type="Pfam" id="PF05762">
    <property type="entry name" value="VWA_CoxE"/>
    <property type="match status" value="1"/>
</dbReference>
<dbReference type="KEGG" id="dai:Desaci_2294"/>
<dbReference type="CDD" id="cd00198">
    <property type="entry name" value="vWFA"/>
    <property type="match status" value="1"/>
</dbReference>
<dbReference type="InterPro" id="IPR036465">
    <property type="entry name" value="vWFA_dom_sf"/>
</dbReference>
<dbReference type="RefSeq" id="WP_014827252.1">
    <property type="nucleotide sequence ID" value="NC_018068.1"/>
</dbReference>
<dbReference type="AlphaFoldDB" id="I4D625"/>
<dbReference type="HOGENOM" id="CLU_042261_2_0_9"/>
<sequence length="450" mass="52536">MNGWNFIRLINALRHVSIMISSQDVCEAQICLARFPNISEKQIIKALLIHRSQDILMFESVWRILFDDNSIDAINGEEKEKDSIKQELNSPSIGGQGIGRGFGGLSLTNSLTNKSLREISLISNRQKLEMLVKEGAAFDDLVQAALTDLDYYTWINSYDLAYRRGTLTEEEWNILQEYQTLLMDEIRHQVIAIQVNQENCWQPLLRQHWLFKPLSMLTESEKNLVKSSIRKWARKLAVRTGQRWKTNQRGRIDLARIIRQSAQWDGLIFRLNYHQQIPSVPELVVLCDVSNSMAPFVEFLLFLVSCLRRRFRKLRVYFFIDKVWDVSSFVWDEDFDNIREEIRSWGHKVSLGFSDYGAVFKELAETYLKDVSARASVLLLGDGKNNYRSPEKEYIAQISARVRQIIWLNPLNIEEWNDPDNIMKVYQPFYSRAFCCGTANDLQRIVKEVF</sequence>
<keyword evidence="2" id="KW-1185">Reference proteome</keyword>
<reference evidence="1 2" key="1">
    <citation type="journal article" date="2012" name="J. Bacteriol.">
        <title>Complete genome sequences of Desulfosporosinus orientis DSM765T, Desulfosporosinus youngiae DSM17734T, Desulfosporosinus meridiei DSM13257T, and Desulfosporosinus acidiphilus DSM22704T.</title>
        <authorList>
            <person name="Pester M."/>
            <person name="Brambilla E."/>
            <person name="Alazard D."/>
            <person name="Rattei T."/>
            <person name="Weinmaier T."/>
            <person name="Han J."/>
            <person name="Lucas S."/>
            <person name="Lapidus A."/>
            <person name="Cheng J.F."/>
            <person name="Goodwin L."/>
            <person name="Pitluck S."/>
            <person name="Peters L."/>
            <person name="Ovchinnikova G."/>
            <person name="Teshima H."/>
            <person name="Detter J.C."/>
            <person name="Han C.S."/>
            <person name="Tapia R."/>
            <person name="Land M.L."/>
            <person name="Hauser L."/>
            <person name="Kyrpides N.C."/>
            <person name="Ivanova N.N."/>
            <person name="Pagani I."/>
            <person name="Huntmann M."/>
            <person name="Wei C.L."/>
            <person name="Davenport K.W."/>
            <person name="Daligault H."/>
            <person name="Chain P.S."/>
            <person name="Chen A."/>
            <person name="Mavromatis K."/>
            <person name="Markowitz V."/>
            <person name="Szeto E."/>
            <person name="Mikhailova N."/>
            <person name="Pati A."/>
            <person name="Wagner M."/>
            <person name="Woyke T."/>
            <person name="Ollivier B."/>
            <person name="Klenk H.P."/>
            <person name="Spring S."/>
            <person name="Loy A."/>
        </authorList>
    </citation>
    <scope>NUCLEOTIDE SEQUENCE [LARGE SCALE GENOMIC DNA]</scope>
    <source>
        <strain evidence="2">DSM 22704 / JCM 16185 / SJ4</strain>
    </source>
</reference>
<evidence type="ECO:0000313" key="2">
    <source>
        <dbReference type="Proteomes" id="UP000002892"/>
    </source>
</evidence>
<organism evidence="1 2">
    <name type="scientific">Desulfosporosinus acidiphilus (strain DSM 22704 / JCM 16185 / SJ4)</name>
    <dbReference type="NCBI Taxonomy" id="646529"/>
    <lineage>
        <taxon>Bacteria</taxon>
        <taxon>Bacillati</taxon>
        <taxon>Bacillota</taxon>
        <taxon>Clostridia</taxon>
        <taxon>Eubacteriales</taxon>
        <taxon>Desulfitobacteriaceae</taxon>
        <taxon>Desulfosporosinus</taxon>
    </lineage>
</organism>
<dbReference type="eggNOG" id="COG3552">
    <property type="taxonomic scope" value="Bacteria"/>
</dbReference>
<name>I4D625_DESAJ</name>
<gene>
    <name evidence="1" type="ordered locus">Desaci_2294</name>
</gene>
<dbReference type="OrthoDB" id="9790469at2"/>
<dbReference type="EMBL" id="CP003639">
    <property type="protein sequence ID" value="AFM41249.1"/>
    <property type="molecule type" value="Genomic_DNA"/>
</dbReference>
<protein>
    <submittedName>
        <fullName evidence="1">Protein containing von Willebrand factor type A (VWA) domain</fullName>
    </submittedName>
</protein>
<dbReference type="PANTHER" id="PTHR39338">
    <property type="entry name" value="BLL5662 PROTEIN-RELATED"/>
    <property type="match status" value="1"/>
</dbReference>
<dbReference type="PANTHER" id="PTHR39338:SF5">
    <property type="entry name" value="BLR6139 PROTEIN"/>
    <property type="match status" value="1"/>
</dbReference>
<accession>I4D625</accession>
<dbReference type="STRING" id="646529.Desaci_2294"/>
<evidence type="ECO:0000313" key="1">
    <source>
        <dbReference type="EMBL" id="AFM41249.1"/>
    </source>
</evidence>
<dbReference type="InterPro" id="IPR008912">
    <property type="entry name" value="Uncharacterised_CoxE"/>
</dbReference>
<proteinExistence type="predicted"/>
<dbReference type="SUPFAM" id="SSF53300">
    <property type="entry name" value="vWA-like"/>
    <property type="match status" value="1"/>
</dbReference>
<dbReference type="Proteomes" id="UP000002892">
    <property type="component" value="Chromosome"/>
</dbReference>